<sequence>MSPEKVAQVEKIRKEEKQYHEQYYEDHKLYEEDSWLEEPVPLILDLADQVNIGQPMSILDLGCGVGRHSIPLAQKVQANDGRVVCVDLLDKALQKLIHYSGQYQVKNVIYTEQADISEYPIPEGKYDYIVAASSLEHARSRPKLKKVLDSMVNGTKGGGINCIIMNTNIEEYDAKSGKQQDALFEVNMSKDKVLKLLRQHYEGWEEIHVSDEPLELEIIREDKPVLLKADSLIFAARKP</sequence>
<evidence type="ECO:0000313" key="4">
    <source>
        <dbReference type="EMBL" id="NHN33949.1"/>
    </source>
</evidence>
<protein>
    <submittedName>
        <fullName evidence="4">Class I SAM-dependent methyltransferase</fullName>
    </submittedName>
</protein>
<dbReference type="CDD" id="cd02440">
    <property type="entry name" value="AdoMet_MTases"/>
    <property type="match status" value="1"/>
</dbReference>
<dbReference type="Pfam" id="PF13649">
    <property type="entry name" value="Methyltransf_25"/>
    <property type="match status" value="1"/>
</dbReference>
<dbReference type="Proteomes" id="UP001165962">
    <property type="component" value="Unassembled WGS sequence"/>
</dbReference>
<gene>
    <name evidence="4" type="ORF">G9U52_29450</name>
</gene>
<dbReference type="GO" id="GO:0032259">
    <property type="term" value="P:methylation"/>
    <property type="evidence" value="ECO:0007669"/>
    <property type="project" value="UniProtKB-KW"/>
</dbReference>
<evidence type="ECO:0000256" key="1">
    <source>
        <dbReference type="ARBA" id="ARBA00022603"/>
    </source>
</evidence>
<dbReference type="InterPro" id="IPR029063">
    <property type="entry name" value="SAM-dependent_MTases_sf"/>
</dbReference>
<dbReference type="Gene3D" id="3.40.50.150">
    <property type="entry name" value="Vaccinia Virus protein VP39"/>
    <property type="match status" value="1"/>
</dbReference>
<evidence type="ECO:0000259" key="3">
    <source>
        <dbReference type="Pfam" id="PF13649"/>
    </source>
</evidence>
<keyword evidence="1 4" id="KW-0489">Methyltransferase</keyword>
<name>A0ABX0JFB0_9BACL</name>
<proteinExistence type="predicted"/>
<dbReference type="GO" id="GO:0008168">
    <property type="term" value="F:methyltransferase activity"/>
    <property type="evidence" value="ECO:0007669"/>
    <property type="project" value="UniProtKB-KW"/>
</dbReference>
<evidence type="ECO:0000313" key="5">
    <source>
        <dbReference type="Proteomes" id="UP001165962"/>
    </source>
</evidence>
<dbReference type="PANTHER" id="PTHR43861:SF1">
    <property type="entry name" value="TRANS-ACONITATE 2-METHYLTRANSFERASE"/>
    <property type="match status" value="1"/>
</dbReference>
<dbReference type="RefSeq" id="WP_166154423.1">
    <property type="nucleotide sequence ID" value="NZ_JAAOIW010000015.1"/>
</dbReference>
<dbReference type="PANTHER" id="PTHR43861">
    <property type="entry name" value="TRANS-ACONITATE 2-METHYLTRANSFERASE-RELATED"/>
    <property type="match status" value="1"/>
</dbReference>
<feature type="domain" description="Methyltransferase" evidence="3">
    <location>
        <begin position="58"/>
        <end position="159"/>
    </location>
</feature>
<dbReference type="InterPro" id="IPR041698">
    <property type="entry name" value="Methyltransf_25"/>
</dbReference>
<organism evidence="4 5">
    <name type="scientific">Paenibacillus agricola</name>
    <dbReference type="NCBI Taxonomy" id="2716264"/>
    <lineage>
        <taxon>Bacteria</taxon>
        <taxon>Bacillati</taxon>
        <taxon>Bacillota</taxon>
        <taxon>Bacilli</taxon>
        <taxon>Bacillales</taxon>
        <taxon>Paenibacillaceae</taxon>
        <taxon>Paenibacillus</taxon>
    </lineage>
</organism>
<reference evidence="4" key="1">
    <citation type="submission" date="2020-03" db="EMBL/GenBank/DDBJ databases">
        <title>Draft sequencing of Paenibacilllus sp. S3N08.</title>
        <authorList>
            <person name="Kim D.-U."/>
        </authorList>
    </citation>
    <scope>NUCLEOTIDE SEQUENCE</scope>
    <source>
        <strain evidence="4">S3N08</strain>
    </source>
</reference>
<comment type="caution">
    <text evidence="4">The sequence shown here is derived from an EMBL/GenBank/DDBJ whole genome shotgun (WGS) entry which is preliminary data.</text>
</comment>
<dbReference type="SUPFAM" id="SSF53335">
    <property type="entry name" value="S-adenosyl-L-methionine-dependent methyltransferases"/>
    <property type="match status" value="1"/>
</dbReference>
<keyword evidence="2" id="KW-0808">Transferase</keyword>
<keyword evidence="5" id="KW-1185">Reference proteome</keyword>
<accession>A0ABX0JFB0</accession>
<dbReference type="EMBL" id="JAAOIW010000015">
    <property type="protein sequence ID" value="NHN33949.1"/>
    <property type="molecule type" value="Genomic_DNA"/>
</dbReference>
<evidence type="ECO:0000256" key="2">
    <source>
        <dbReference type="ARBA" id="ARBA00022679"/>
    </source>
</evidence>